<dbReference type="AlphaFoldDB" id="A0A9Q0MIP5"/>
<dbReference type="OrthoDB" id="1735038at2759"/>
<keyword evidence="4" id="KW-0378">Hydrolase</keyword>
<evidence type="ECO:0000256" key="2">
    <source>
        <dbReference type="ARBA" id="ARBA00022670"/>
    </source>
</evidence>
<comment type="similarity">
    <text evidence="1">Belongs to the peptidase S28 family.</text>
</comment>
<evidence type="ECO:0000256" key="5">
    <source>
        <dbReference type="ARBA" id="ARBA00023180"/>
    </source>
</evidence>
<evidence type="ECO:0000313" key="7">
    <source>
        <dbReference type="EMBL" id="KAJ6628026.1"/>
    </source>
</evidence>
<evidence type="ECO:0000256" key="3">
    <source>
        <dbReference type="ARBA" id="ARBA00022729"/>
    </source>
</evidence>
<protein>
    <submittedName>
        <fullName evidence="7">Serine protease F56F10.1</fullName>
    </submittedName>
</protein>
<dbReference type="PANTHER" id="PTHR11010">
    <property type="entry name" value="PROTEASE S28 PRO-X CARBOXYPEPTIDASE-RELATED"/>
    <property type="match status" value="1"/>
</dbReference>
<keyword evidence="2 7" id="KW-0645">Protease</keyword>
<keyword evidence="8" id="KW-1185">Reference proteome</keyword>
<dbReference type="InterPro" id="IPR029058">
    <property type="entry name" value="AB_hydrolase_fold"/>
</dbReference>
<evidence type="ECO:0000313" key="8">
    <source>
        <dbReference type="Proteomes" id="UP001151699"/>
    </source>
</evidence>
<feature type="signal peptide" evidence="6">
    <location>
        <begin position="1"/>
        <end position="19"/>
    </location>
</feature>
<dbReference type="InterPro" id="IPR042269">
    <property type="entry name" value="Ser_carbopepase_S28_SKS"/>
</dbReference>
<dbReference type="Gene3D" id="3.40.50.1820">
    <property type="entry name" value="alpha/beta hydrolase"/>
    <property type="match status" value="1"/>
</dbReference>
<organism evidence="7 8">
    <name type="scientific">Pseudolycoriella hygida</name>
    <dbReference type="NCBI Taxonomy" id="35572"/>
    <lineage>
        <taxon>Eukaryota</taxon>
        <taxon>Metazoa</taxon>
        <taxon>Ecdysozoa</taxon>
        <taxon>Arthropoda</taxon>
        <taxon>Hexapoda</taxon>
        <taxon>Insecta</taxon>
        <taxon>Pterygota</taxon>
        <taxon>Neoptera</taxon>
        <taxon>Endopterygota</taxon>
        <taxon>Diptera</taxon>
        <taxon>Nematocera</taxon>
        <taxon>Sciaroidea</taxon>
        <taxon>Sciaridae</taxon>
        <taxon>Pseudolycoriella</taxon>
    </lineage>
</organism>
<dbReference type="Proteomes" id="UP001151699">
    <property type="component" value="Unassembled WGS sequence"/>
</dbReference>
<keyword evidence="3 6" id="KW-0732">Signal</keyword>
<name>A0A9Q0MIP5_9DIPT</name>
<sequence>MAKFTGVVAMLTFVLLVEGTFLPIPGLFRGDPFPEPKSNTPIPSNVQLNTIVQRVDNFDPINSETWEQRFYSNNEFYQPGGPIFVFLAGEWDITPYRLTTSLMADIASDLNGNIFYLEHRFYGQSRPTNDTSNANLRFLNTEQALADVAHFVEHVTSEEVSPGGSNSSVIVIGGHYSASLAIWFRQKYPHLCTGAWASSAPIHARVNHQEYKEIAGAAYRSAGGQECYRTIEQGFVSMEYYLAAGRADEIDELFKTCDPIRSPADVALFFSLVSEIFSIIPQFNHIYSVRAVCDLITNGTEPEINRLASFINYAIEGIGVDCLPNGYDYLVENDREIDWDHPVNDLGMRPWSYQLCSQFGWFHSSNSRFQPFGNGFGSHWFYIVCQDVFGDTFNQETIDANVNRFNTMYGGFDPSVTNTIFVHGELDPWRSVGRQADLNPSSPFILIRGGSQGNDLGPVTDADSPQLLEAKRNITEIITRWVREA</sequence>
<reference evidence="7" key="1">
    <citation type="submission" date="2022-07" db="EMBL/GenBank/DDBJ databases">
        <authorList>
            <person name="Trinca V."/>
            <person name="Uliana J.V.C."/>
            <person name="Torres T.T."/>
            <person name="Ward R.J."/>
            <person name="Monesi N."/>
        </authorList>
    </citation>
    <scope>NUCLEOTIDE SEQUENCE</scope>
    <source>
        <strain evidence="7">HSMRA1968</strain>
        <tissue evidence="7">Whole embryos</tissue>
    </source>
</reference>
<keyword evidence="5" id="KW-0325">Glycoprotein</keyword>
<gene>
    <name evidence="7" type="primary">F56F10.1</name>
    <name evidence="7" type="ORF">Bhyg_16230</name>
</gene>
<proteinExistence type="inferred from homology"/>
<dbReference type="Gene3D" id="1.20.120.980">
    <property type="entry name" value="Serine carboxypeptidase S28, SKS domain"/>
    <property type="match status" value="1"/>
</dbReference>
<dbReference type="EMBL" id="WJQU01003058">
    <property type="protein sequence ID" value="KAJ6628026.1"/>
    <property type="molecule type" value="Genomic_DNA"/>
</dbReference>
<dbReference type="PANTHER" id="PTHR11010:SF5">
    <property type="entry name" value="RE36938P-RELATED"/>
    <property type="match status" value="1"/>
</dbReference>
<dbReference type="GO" id="GO:0008239">
    <property type="term" value="F:dipeptidyl-peptidase activity"/>
    <property type="evidence" value="ECO:0007669"/>
    <property type="project" value="TreeGrafter"/>
</dbReference>
<dbReference type="GO" id="GO:0070008">
    <property type="term" value="F:serine-type exopeptidase activity"/>
    <property type="evidence" value="ECO:0007669"/>
    <property type="project" value="InterPro"/>
</dbReference>
<evidence type="ECO:0000256" key="1">
    <source>
        <dbReference type="ARBA" id="ARBA00011079"/>
    </source>
</evidence>
<evidence type="ECO:0000256" key="6">
    <source>
        <dbReference type="SAM" id="SignalP"/>
    </source>
</evidence>
<dbReference type="SUPFAM" id="SSF53474">
    <property type="entry name" value="alpha/beta-Hydrolases"/>
    <property type="match status" value="1"/>
</dbReference>
<comment type="caution">
    <text evidence="7">The sequence shown here is derived from an EMBL/GenBank/DDBJ whole genome shotgun (WGS) entry which is preliminary data.</text>
</comment>
<accession>A0A9Q0MIP5</accession>
<dbReference type="InterPro" id="IPR008758">
    <property type="entry name" value="Peptidase_S28"/>
</dbReference>
<evidence type="ECO:0000256" key="4">
    <source>
        <dbReference type="ARBA" id="ARBA00022801"/>
    </source>
</evidence>
<feature type="chain" id="PRO_5040441696" evidence="6">
    <location>
        <begin position="20"/>
        <end position="485"/>
    </location>
</feature>
<dbReference type="Pfam" id="PF05577">
    <property type="entry name" value="Peptidase_S28"/>
    <property type="match status" value="1"/>
</dbReference>
<dbReference type="GO" id="GO:0006508">
    <property type="term" value="P:proteolysis"/>
    <property type="evidence" value="ECO:0007669"/>
    <property type="project" value="UniProtKB-KW"/>
</dbReference>